<dbReference type="SUPFAM" id="SSF46689">
    <property type="entry name" value="Homeodomain-like"/>
    <property type="match status" value="1"/>
</dbReference>
<keyword evidence="1 2" id="KW-0238">DNA-binding</keyword>
<keyword evidence="1 2" id="KW-0371">Homeobox</keyword>
<dbReference type="STRING" id="1890364.A0A2P6MPB9"/>
<accession>A0A2P6MPB9</accession>
<dbReference type="Gene3D" id="1.10.10.60">
    <property type="entry name" value="Homeodomain-like"/>
    <property type="match status" value="1"/>
</dbReference>
<keyword evidence="5" id="KW-1185">Reference proteome</keyword>
<reference evidence="4 5" key="1">
    <citation type="journal article" date="2018" name="Genome Biol. Evol.">
        <title>Multiple Roots of Fruiting Body Formation in Amoebozoa.</title>
        <authorList>
            <person name="Hillmann F."/>
            <person name="Forbes G."/>
            <person name="Novohradska S."/>
            <person name="Ferling I."/>
            <person name="Riege K."/>
            <person name="Groth M."/>
            <person name="Westermann M."/>
            <person name="Marz M."/>
            <person name="Spaller T."/>
            <person name="Winckler T."/>
            <person name="Schaap P."/>
            <person name="Glockner G."/>
        </authorList>
    </citation>
    <scope>NUCLEOTIDE SEQUENCE [LARGE SCALE GENOMIC DNA]</scope>
    <source>
        <strain evidence="4 5">Jena</strain>
    </source>
</reference>
<protein>
    <recommendedName>
        <fullName evidence="3">Homeobox domain-containing protein</fullName>
    </recommendedName>
</protein>
<comment type="subcellular location">
    <subcellularLocation>
        <location evidence="1 2">Nucleus</location>
    </subcellularLocation>
</comment>
<evidence type="ECO:0000256" key="1">
    <source>
        <dbReference type="PROSITE-ProRule" id="PRU00108"/>
    </source>
</evidence>
<dbReference type="OrthoDB" id="6159439at2759"/>
<dbReference type="InterPro" id="IPR001356">
    <property type="entry name" value="HD"/>
</dbReference>
<comment type="caution">
    <text evidence="4">The sequence shown here is derived from an EMBL/GenBank/DDBJ whole genome shotgun (WGS) entry which is preliminary data.</text>
</comment>
<name>A0A2P6MPB9_9EUKA</name>
<dbReference type="InterPro" id="IPR009057">
    <property type="entry name" value="Homeodomain-like_sf"/>
</dbReference>
<dbReference type="EMBL" id="MDYQ01000599">
    <property type="protein sequence ID" value="PRP73559.1"/>
    <property type="molecule type" value="Genomic_DNA"/>
</dbReference>
<proteinExistence type="predicted"/>
<dbReference type="Pfam" id="PF00046">
    <property type="entry name" value="Homeodomain"/>
    <property type="match status" value="1"/>
</dbReference>
<keyword evidence="1 2" id="KW-0539">Nucleus</keyword>
<sequence length="96" mass="11616">MLPLRPDKRYNLCRALAECANMNLTHCVVEKMREAVSGQPYHRGRQIRSTQKQREYLESRYLADQNPTLKEYIEMARETNMELQRVKTWFQNRRAR</sequence>
<evidence type="ECO:0000256" key="2">
    <source>
        <dbReference type="RuleBase" id="RU000682"/>
    </source>
</evidence>
<dbReference type="InParanoid" id="A0A2P6MPB9"/>
<dbReference type="Proteomes" id="UP000241769">
    <property type="component" value="Unassembled WGS sequence"/>
</dbReference>
<evidence type="ECO:0000259" key="3">
    <source>
        <dbReference type="PROSITE" id="PS50071"/>
    </source>
</evidence>
<dbReference type="GO" id="GO:0005634">
    <property type="term" value="C:nucleus"/>
    <property type="evidence" value="ECO:0007669"/>
    <property type="project" value="UniProtKB-SubCell"/>
</dbReference>
<evidence type="ECO:0000313" key="5">
    <source>
        <dbReference type="Proteomes" id="UP000241769"/>
    </source>
</evidence>
<dbReference type="AlphaFoldDB" id="A0A2P6MPB9"/>
<dbReference type="GO" id="GO:0003677">
    <property type="term" value="F:DNA binding"/>
    <property type="evidence" value="ECO:0007669"/>
    <property type="project" value="UniProtKB-UniRule"/>
</dbReference>
<evidence type="ECO:0000313" key="4">
    <source>
        <dbReference type="EMBL" id="PRP73559.1"/>
    </source>
</evidence>
<dbReference type="PROSITE" id="PS50071">
    <property type="entry name" value="HOMEOBOX_2"/>
    <property type="match status" value="1"/>
</dbReference>
<gene>
    <name evidence="4" type="ORF">PROFUN_02568</name>
</gene>
<organism evidence="4 5">
    <name type="scientific">Planoprotostelium fungivorum</name>
    <dbReference type="NCBI Taxonomy" id="1890364"/>
    <lineage>
        <taxon>Eukaryota</taxon>
        <taxon>Amoebozoa</taxon>
        <taxon>Evosea</taxon>
        <taxon>Variosea</taxon>
        <taxon>Cavosteliida</taxon>
        <taxon>Cavosteliaceae</taxon>
        <taxon>Planoprotostelium</taxon>
    </lineage>
</organism>
<dbReference type="SMART" id="SM00389">
    <property type="entry name" value="HOX"/>
    <property type="match status" value="1"/>
</dbReference>
<dbReference type="CDD" id="cd00086">
    <property type="entry name" value="homeodomain"/>
    <property type="match status" value="1"/>
</dbReference>
<feature type="domain" description="Homeobox" evidence="3">
    <location>
        <begin position="40"/>
        <end position="96"/>
    </location>
</feature>